<name>A0A1M6K749_9FIRM</name>
<dbReference type="InterPro" id="IPR041492">
    <property type="entry name" value="HAD_2"/>
</dbReference>
<dbReference type="PRINTS" id="PR00413">
    <property type="entry name" value="HADHALOGNASE"/>
</dbReference>
<dbReference type="SUPFAM" id="SSF56784">
    <property type="entry name" value="HAD-like"/>
    <property type="match status" value="1"/>
</dbReference>
<dbReference type="SFLD" id="SFLDG01129">
    <property type="entry name" value="C1.5:_HAD__Beta-PGM__Phosphata"/>
    <property type="match status" value="1"/>
</dbReference>
<dbReference type="InterPro" id="IPR006439">
    <property type="entry name" value="HAD-SF_hydro_IA"/>
</dbReference>
<gene>
    <name evidence="1" type="ORF">SAMN02745136_00347</name>
</gene>
<evidence type="ECO:0000313" key="2">
    <source>
        <dbReference type="Proteomes" id="UP000184386"/>
    </source>
</evidence>
<accession>A0A1M6K749</accession>
<dbReference type="InterPro" id="IPR050155">
    <property type="entry name" value="HAD-like_hydrolase_sf"/>
</dbReference>
<dbReference type="GO" id="GO:0005829">
    <property type="term" value="C:cytosol"/>
    <property type="evidence" value="ECO:0007669"/>
    <property type="project" value="TreeGrafter"/>
</dbReference>
<reference evidence="1 2" key="1">
    <citation type="submission" date="2016-11" db="EMBL/GenBank/DDBJ databases">
        <authorList>
            <person name="Jaros S."/>
            <person name="Januszkiewicz K."/>
            <person name="Wedrychowicz H."/>
        </authorList>
    </citation>
    <scope>NUCLEOTIDE SEQUENCE [LARGE SCALE GENOMIC DNA]</scope>
    <source>
        <strain evidence="1 2">DSM 15929</strain>
    </source>
</reference>
<dbReference type="SFLD" id="SFLDG01135">
    <property type="entry name" value="C1.5.6:_HAD__Beta-PGM__Phospha"/>
    <property type="match status" value="1"/>
</dbReference>
<keyword evidence="2" id="KW-1185">Reference proteome</keyword>
<evidence type="ECO:0000313" key="1">
    <source>
        <dbReference type="EMBL" id="SHJ54808.1"/>
    </source>
</evidence>
<dbReference type="SFLD" id="SFLDS00003">
    <property type="entry name" value="Haloacid_Dehalogenase"/>
    <property type="match status" value="1"/>
</dbReference>
<dbReference type="InterPro" id="IPR023214">
    <property type="entry name" value="HAD_sf"/>
</dbReference>
<dbReference type="EMBL" id="FRAC01000006">
    <property type="protein sequence ID" value="SHJ54808.1"/>
    <property type="molecule type" value="Genomic_DNA"/>
</dbReference>
<protein>
    <submittedName>
        <fullName evidence="1">Phosphoglycolate phosphatase</fullName>
    </submittedName>
</protein>
<dbReference type="Gene3D" id="1.10.150.240">
    <property type="entry name" value="Putative phosphatase, domain 2"/>
    <property type="match status" value="1"/>
</dbReference>
<proteinExistence type="predicted"/>
<dbReference type="Gene3D" id="3.40.50.1000">
    <property type="entry name" value="HAD superfamily/HAD-like"/>
    <property type="match status" value="1"/>
</dbReference>
<dbReference type="NCBIfam" id="TIGR01549">
    <property type="entry name" value="HAD-SF-IA-v1"/>
    <property type="match status" value="1"/>
</dbReference>
<dbReference type="AlphaFoldDB" id="A0A1M6K749"/>
<sequence length="228" mass="24964">MIDTVLFDLDGTLLNTLEDIAAGVNHALRKMNFPERSLEEVRQFVGNGVIMLIKRAVPAGTSEELTNTCLMYNKEYYSSHVNEKTRPYEGILPLLKALKAKGFKVGVISNKYDSAVKDLCRLYFSDDVTVAVGNRTGVPTKPAPDCVYSALEELGSVKSQTVFVGDSDVDVHTAHNAGLPCIGVSWGFRGRTFLEKEGADAVIDAPSELLTLLTSVSMPKYKESVKRL</sequence>
<dbReference type="InterPro" id="IPR036412">
    <property type="entry name" value="HAD-like_sf"/>
</dbReference>
<dbReference type="PANTHER" id="PTHR43434">
    <property type="entry name" value="PHOSPHOGLYCOLATE PHOSPHATASE"/>
    <property type="match status" value="1"/>
</dbReference>
<dbReference type="GO" id="GO:0006281">
    <property type="term" value="P:DNA repair"/>
    <property type="evidence" value="ECO:0007669"/>
    <property type="project" value="TreeGrafter"/>
</dbReference>
<dbReference type="GO" id="GO:0008967">
    <property type="term" value="F:phosphoglycolate phosphatase activity"/>
    <property type="evidence" value="ECO:0007669"/>
    <property type="project" value="TreeGrafter"/>
</dbReference>
<dbReference type="NCBIfam" id="TIGR01509">
    <property type="entry name" value="HAD-SF-IA-v3"/>
    <property type="match status" value="1"/>
</dbReference>
<organism evidence="1 2">
    <name type="scientific">Anaerocolumna jejuensis DSM 15929</name>
    <dbReference type="NCBI Taxonomy" id="1121322"/>
    <lineage>
        <taxon>Bacteria</taxon>
        <taxon>Bacillati</taxon>
        <taxon>Bacillota</taxon>
        <taxon>Clostridia</taxon>
        <taxon>Lachnospirales</taxon>
        <taxon>Lachnospiraceae</taxon>
        <taxon>Anaerocolumna</taxon>
    </lineage>
</organism>
<dbReference type="Pfam" id="PF13419">
    <property type="entry name" value="HAD_2"/>
    <property type="match status" value="1"/>
</dbReference>
<dbReference type="PANTHER" id="PTHR43434:SF1">
    <property type="entry name" value="PHOSPHOGLYCOLATE PHOSPHATASE"/>
    <property type="match status" value="1"/>
</dbReference>
<dbReference type="STRING" id="1121322.SAMN02745136_00347"/>
<dbReference type="Proteomes" id="UP000184386">
    <property type="component" value="Unassembled WGS sequence"/>
</dbReference>
<dbReference type="OrthoDB" id="9807630at2"/>
<dbReference type="InterPro" id="IPR023198">
    <property type="entry name" value="PGP-like_dom2"/>
</dbReference>
<dbReference type="RefSeq" id="WP_073272326.1">
    <property type="nucleotide sequence ID" value="NZ_FRAC01000006.1"/>
</dbReference>